<name>A0A6J7ZIT5_PLARU</name>
<gene>
    <name evidence="1" type="ORF">PLAN_150010</name>
</gene>
<dbReference type="RefSeq" id="WP_026797203.1">
    <property type="nucleotide sequence ID" value="NZ_LR812491.1"/>
</dbReference>
<sequence length="318" mass="36820">MNNMYDELLKQLTQLNHLGEVTINFASGIARNTATQEVIAHVEQILACSDVATYAEIVLSSAGTVIVNSIDIKKTLTLVKQIHSLSGINIALSGMNLGVNLVGYYLISSKLENLDKQLFIVQNQIESLIKHEQRQLLSESKFLIKHSLSLIQLLEDYGLSENTAIDIEKLLNKQETHLRDLISRHNNREQISLSLDQIYIIYSAYINLFKAYLTAIYLKQQNLTRQKNRIQEAREINNLLLSKAILYFIYQECLFNPRKILTESEIQEVITLYQLYCQSYTDNLKNHYDFLIKTPLDKYQDFQQKTNNAYQPMIWIKH</sequence>
<accession>A0A6J7ZIT5</accession>
<proteinExistence type="predicted"/>
<reference evidence="1" key="1">
    <citation type="submission" date="2020-05" db="EMBL/GenBank/DDBJ databases">
        <authorList>
            <consortium name="Genoscope - CEA"/>
            <person name="William W."/>
        </authorList>
    </citation>
    <scope>NUCLEOTIDE SEQUENCE [LARGE SCALE GENOMIC DNA]</scope>
    <source>
        <strain evidence="1">PCC 7821</strain>
    </source>
</reference>
<evidence type="ECO:0000313" key="2">
    <source>
        <dbReference type="Proteomes" id="UP000196521"/>
    </source>
</evidence>
<dbReference type="EMBL" id="CZCZ02000010">
    <property type="protein sequence ID" value="CAC5341891.1"/>
    <property type="molecule type" value="Genomic_DNA"/>
</dbReference>
<protein>
    <submittedName>
        <fullName evidence="1">Uncharacterized protein</fullName>
    </submittedName>
</protein>
<dbReference type="Proteomes" id="UP000196521">
    <property type="component" value="Unassembled WGS sequence"/>
</dbReference>
<dbReference type="AlphaFoldDB" id="A0A6J7ZIT5"/>
<evidence type="ECO:0000313" key="1">
    <source>
        <dbReference type="EMBL" id="CAC5341891.1"/>
    </source>
</evidence>
<keyword evidence="2" id="KW-1185">Reference proteome</keyword>
<organism evidence="1 2">
    <name type="scientific">Planktothrix rubescens CCAP 1459/22</name>
    <dbReference type="NCBI Taxonomy" id="329571"/>
    <lineage>
        <taxon>Bacteria</taxon>
        <taxon>Bacillati</taxon>
        <taxon>Cyanobacteriota</taxon>
        <taxon>Cyanophyceae</taxon>
        <taxon>Oscillatoriophycideae</taxon>
        <taxon>Oscillatoriales</taxon>
        <taxon>Microcoleaceae</taxon>
        <taxon>Planktothrix</taxon>
    </lineage>
</organism>
<comment type="caution">
    <text evidence="1">The sequence shown here is derived from an EMBL/GenBank/DDBJ whole genome shotgun (WGS) entry which is preliminary data.</text>
</comment>